<keyword evidence="2" id="KW-1185">Reference proteome</keyword>
<organism evidence="1 2">
    <name type="scientific">Sphingomonas olei</name>
    <dbReference type="NCBI Taxonomy" id="1886787"/>
    <lineage>
        <taxon>Bacteria</taxon>
        <taxon>Pseudomonadati</taxon>
        <taxon>Pseudomonadota</taxon>
        <taxon>Alphaproteobacteria</taxon>
        <taxon>Sphingomonadales</taxon>
        <taxon>Sphingomonadaceae</taxon>
        <taxon>Sphingomonas</taxon>
    </lineage>
</organism>
<name>A0ABY2QDJ8_9SPHN</name>
<dbReference type="EMBL" id="SSTI01000024">
    <property type="protein sequence ID" value="THG36996.1"/>
    <property type="molecule type" value="Genomic_DNA"/>
</dbReference>
<accession>A0ABY2QDJ8</accession>
<dbReference type="Proteomes" id="UP000308038">
    <property type="component" value="Unassembled WGS sequence"/>
</dbReference>
<dbReference type="RefSeq" id="WP_136452391.1">
    <property type="nucleotide sequence ID" value="NZ_SSTI01000024.1"/>
</dbReference>
<dbReference type="Pfam" id="PF10983">
    <property type="entry name" value="DUF2793"/>
    <property type="match status" value="1"/>
</dbReference>
<evidence type="ECO:0000313" key="2">
    <source>
        <dbReference type="Proteomes" id="UP000308038"/>
    </source>
</evidence>
<dbReference type="InterPro" id="IPR021251">
    <property type="entry name" value="DUF2793"/>
</dbReference>
<protein>
    <submittedName>
        <fullName evidence="1">DUF2793 domain-containing protein</fullName>
    </submittedName>
</protein>
<gene>
    <name evidence="1" type="ORF">E5988_16355</name>
</gene>
<sequence length="167" mass="17250">MMVNTTARWALPLLHAGQAQKELDHNEALALIDLALHACVEAIGVDVPPSAPVDGQCWIVGAEPVGDWAGQALALAGWTAGGWRFVGPRDGMVVACREGGVIARFGNGEWVAGAVHTTGVFVGGTRVLTTQQPAIADATNGTNVDSAARATLSLVLEALRAHGLIAR</sequence>
<evidence type="ECO:0000313" key="1">
    <source>
        <dbReference type="EMBL" id="THG36996.1"/>
    </source>
</evidence>
<reference evidence="1 2" key="1">
    <citation type="submission" date="2019-04" db="EMBL/GenBank/DDBJ databases">
        <title>Microbes associate with the intestines of laboratory mice.</title>
        <authorList>
            <person name="Navarre W."/>
            <person name="Wong E."/>
            <person name="Huang K.C."/>
            <person name="Tropini C."/>
            <person name="Ng K."/>
            <person name="Yu B."/>
        </authorList>
    </citation>
    <scope>NUCLEOTIDE SEQUENCE [LARGE SCALE GENOMIC DNA]</scope>
    <source>
        <strain evidence="1 2">NM83_B4-11</strain>
    </source>
</reference>
<comment type="caution">
    <text evidence="1">The sequence shown here is derived from an EMBL/GenBank/DDBJ whole genome shotgun (WGS) entry which is preliminary data.</text>
</comment>
<proteinExistence type="predicted"/>